<dbReference type="InterPro" id="IPR008271">
    <property type="entry name" value="Ser/Thr_kinase_AS"/>
</dbReference>
<keyword evidence="11" id="KW-0472">Membrane</keyword>
<dbReference type="KEGG" id="ptm:GSPATT00011735001"/>
<dbReference type="PROSITE" id="PS00107">
    <property type="entry name" value="PROTEIN_KINASE_ATP"/>
    <property type="match status" value="1"/>
</dbReference>
<evidence type="ECO:0000256" key="11">
    <source>
        <dbReference type="SAM" id="Phobius"/>
    </source>
</evidence>
<dbReference type="OMA" id="YNHNDQS"/>
<evidence type="ECO:0000256" key="5">
    <source>
        <dbReference type="ARBA" id="ARBA00022741"/>
    </source>
</evidence>
<evidence type="ECO:0000256" key="4">
    <source>
        <dbReference type="ARBA" id="ARBA00022679"/>
    </source>
</evidence>
<dbReference type="PANTHER" id="PTHR44899:SF3">
    <property type="entry name" value="SERINE_THREONINE-PROTEIN KINASE NEK1"/>
    <property type="match status" value="1"/>
</dbReference>
<evidence type="ECO:0000256" key="3">
    <source>
        <dbReference type="ARBA" id="ARBA00022527"/>
    </source>
</evidence>
<dbReference type="EMBL" id="CT868230">
    <property type="protein sequence ID" value="CAK76162.1"/>
    <property type="molecule type" value="Genomic_DNA"/>
</dbReference>
<reference evidence="13 14" key="1">
    <citation type="journal article" date="2006" name="Nature">
        <title>Global trends of whole-genome duplications revealed by the ciliate Paramecium tetraurelia.</title>
        <authorList>
            <consortium name="Genoscope"/>
            <person name="Aury J.-M."/>
            <person name="Jaillon O."/>
            <person name="Duret L."/>
            <person name="Noel B."/>
            <person name="Jubin C."/>
            <person name="Porcel B.M."/>
            <person name="Segurens B."/>
            <person name="Daubin V."/>
            <person name="Anthouard V."/>
            <person name="Aiach N."/>
            <person name="Arnaiz O."/>
            <person name="Billaut A."/>
            <person name="Beisson J."/>
            <person name="Blanc I."/>
            <person name="Bouhouche K."/>
            <person name="Camara F."/>
            <person name="Duharcourt S."/>
            <person name="Guigo R."/>
            <person name="Gogendeau D."/>
            <person name="Katinka M."/>
            <person name="Keller A.-M."/>
            <person name="Kissmehl R."/>
            <person name="Klotz C."/>
            <person name="Koll F."/>
            <person name="Le Moue A."/>
            <person name="Lepere C."/>
            <person name="Malinsky S."/>
            <person name="Nowacki M."/>
            <person name="Nowak J.K."/>
            <person name="Plattner H."/>
            <person name="Poulain J."/>
            <person name="Ruiz F."/>
            <person name="Serrano V."/>
            <person name="Zagulski M."/>
            <person name="Dessen P."/>
            <person name="Betermier M."/>
            <person name="Weissenbach J."/>
            <person name="Scarpelli C."/>
            <person name="Schachter V."/>
            <person name="Sperling L."/>
            <person name="Meyer E."/>
            <person name="Cohen J."/>
            <person name="Wincker P."/>
        </authorList>
    </citation>
    <scope>NUCLEOTIDE SEQUENCE [LARGE SCALE GENOMIC DNA]</scope>
    <source>
        <strain evidence="13 14">Stock d4-2</strain>
    </source>
</reference>
<keyword evidence="3" id="KW-0723">Serine/threonine-protein kinase</keyword>
<evidence type="ECO:0000313" key="13">
    <source>
        <dbReference type="EMBL" id="CAK76162.1"/>
    </source>
</evidence>
<evidence type="ECO:0000313" key="14">
    <source>
        <dbReference type="Proteomes" id="UP000000600"/>
    </source>
</evidence>
<feature type="binding site" evidence="10">
    <location>
        <position position="33"/>
    </location>
    <ligand>
        <name>ATP</name>
        <dbReference type="ChEBI" id="CHEBI:30616"/>
    </ligand>
</feature>
<dbReference type="GO" id="GO:0005524">
    <property type="term" value="F:ATP binding"/>
    <property type="evidence" value="ECO:0007669"/>
    <property type="project" value="UniProtKB-UniRule"/>
</dbReference>
<dbReference type="STRING" id="5888.A0CZE5"/>
<dbReference type="GO" id="GO:0004674">
    <property type="term" value="F:protein serine/threonine kinase activity"/>
    <property type="evidence" value="ECO:0007669"/>
    <property type="project" value="UniProtKB-KW"/>
</dbReference>
<dbReference type="InterPro" id="IPR011009">
    <property type="entry name" value="Kinase-like_dom_sf"/>
</dbReference>
<keyword evidence="4" id="KW-0808">Transferase</keyword>
<keyword evidence="6" id="KW-0418">Kinase</keyword>
<dbReference type="InterPro" id="IPR000719">
    <property type="entry name" value="Prot_kinase_dom"/>
</dbReference>
<keyword evidence="11" id="KW-0812">Transmembrane</keyword>
<dbReference type="InterPro" id="IPR051131">
    <property type="entry name" value="NEK_Ser/Thr_kinase_NIMA"/>
</dbReference>
<dbReference type="CDD" id="cd08215">
    <property type="entry name" value="STKc_Nek"/>
    <property type="match status" value="1"/>
</dbReference>
<dbReference type="EC" id="2.7.11.1" evidence="2"/>
<keyword evidence="14" id="KW-1185">Reference proteome</keyword>
<dbReference type="SUPFAM" id="SSF56112">
    <property type="entry name" value="Protein kinase-like (PK-like)"/>
    <property type="match status" value="1"/>
</dbReference>
<dbReference type="Pfam" id="PF00069">
    <property type="entry name" value="Pkinase"/>
    <property type="match status" value="1"/>
</dbReference>
<dbReference type="GeneID" id="5029344"/>
<sequence>MDQFKRIKKIGKGNYGDVLLVQRKSDDKLFAIKRVDLSFRESYVVDPLNEVKLLRSLDHPNIISHYDSFTHNNKLCIVMEYAENADLSMMTNQAKQTQTYIDENTVQYLIYAILQILGWFSQISIAIQYLHQLKIIHRDIKLQNIFLCTNGIVTVKLGDFGISRTLDNTLDLAQTSIGTPFYLSPEICQNQQYNHKIDIWMLGCTLYELCSLQKPFKGESISEIAFKIINEPHPKIHRNYSDFISQLIDEMLEKNPEKRPDISTIIQYPQIQSELYKLQGLYKTQFNYILPVSPMQSNKSSQKKMHKNSIHFLVEQSKQLQQQQQQQQQQSPQVCKQKRRKVSLQQLIQDSSNQNSPTFKQLATADNANKNKPLSFNLHTLPDVINESIQQNSAVMAQRQLRYQKSISINTQIDDATKRGTNEYENENQPTLLKNPKTFSFAGQFLNPNAPTSPQRSILLTDFLKRKIGEERFQQMKTLLESSNNPMKMLDQEKELVSEILGEENMECIKIFKVLISSSITPQAQHTRTKSSQSFQQYNHNDQSLIDLIKESDLLQNAEHSQNSVFEISFKNLQNCHDAFKQS</sequence>
<proteinExistence type="inferred from homology"/>
<dbReference type="FunFam" id="3.30.200.20:FF:000097">
    <property type="entry name" value="Probable serine/threonine-protein kinase nek1"/>
    <property type="match status" value="1"/>
</dbReference>
<dbReference type="PROSITE" id="PS00108">
    <property type="entry name" value="PROTEIN_KINASE_ST"/>
    <property type="match status" value="1"/>
</dbReference>
<dbReference type="SMART" id="SM00220">
    <property type="entry name" value="S_TKc"/>
    <property type="match status" value="1"/>
</dbReference>
<dbReference type="AlphaFoldDB" id="A0CZE5"/>
<dbReference type="Gene3D" id="1.10.510.10">
    <property type="entry name" value="Transferase(Phosphotransferase) domain 1"/>
    <property type="match status" value="1"/>
</dbReference>
<dbReference type="InterPro" id="IPR017441">
    <property type="entry name" value="Protein_kinase_ATP_BS"/>
</dbReference>
<name>A0CZE5_PARTE</name>
<dbReference type="OrthoDB" id="248923at2759"/>
<dbReference type="PANTHER" id="PTHR44899">
    <property type="entry name" value="CAMK FAMILY PROTEIN KINASE"/>
    <property type="match status" value="1"/>
</dbReference>
<dbReference type="PROSITE" id="PS50011">
    <property type="entry name" value="PROTEIN_KINASE_DOM"/>
    <property type="match status" value="1"/>
</dbReference>
<gene>
    <name evidence="13" type="ORF">GSPATT00011735001</name>
</gene>
<dbReference type="Gene3D" id="3.30.200.20">
    <property type="entry name" value="Phosphorylase Kinase, domain 1"/>
    <property type="match status" value="1"/>
</dbReference>
<protein>
    <recommendedName>
        <fullName evidence="2">non-specific serine/threonine protein kinase</fullName>
        <ecNumber evidence="2">2.7.11.1</ecNumber>
    </recommendedName>
</protein>
<dbReference type="InParanoid" id="A0CZE5"/>
<comment type="catalytic activity">
    <reaction evidence="9">
        <text>L-seryl-[protein] + ATP = O-phospho-L-seryl-[protein] + ADP + H(+)</text>
        <dbReference type="Rhea" id="RHEA:17989"/>
        <dbReference type="Rhea" id="RHEA-COMP:9863"/>
        <dbReference type="Rhea" id="RHEA-COMP:11604"/>
        <dbReference type="ChEBI" id="CHEBI:15378"/>
        <dbReference type="ChEBI" id="CHEBI:29999"/>
        <dbReference type="ChEBI" id="CHEBI:30616"/>
        <dbReference type="ChEBI" id="CHEBI:83421"/>
        <dbReference type="ChEBI" id="CHEBI:456216"/>
        <dbReference type="EC" id="2.7.11.1"/>
    </reaction>
</comment>
<evidence type="ECO:0000256" key="8">
    <source>
        <dbReference type="ARBA" id="ARBA00047899"/>
    </source>
</evidence>
<evidence type="ECO:0000256" key="6">
    <source>
        <dbReference type="ARBA" id="ARBA00022777"/>
    </source>
</evidence>
<dbReference type="RefSeq" id="XP_001443559.1">
    <property type="nucleotide sequence ID" value="XM_001443522.1"/>
</dbReference>
<dbReference type="eggNOG" id="KOG0589">
    <property type="taxonomic scope" value="Eukaryota"/>
</dbReference>
<evidence type="ECO:0000256" key="9">
    <source>
        <dbReference type="ARBA" id="ARBA00048679"/>
    </source>
</evidence>
<organism evidence="13 14">
    <name type="scientific">Paramecium tetraurelia</name>
    <dbReference type="NCBI Taxonomy" id="5888"/>
    <lineage>
        <taxon>Eukaryota</taxon>
        <taxon>Sar</taxon>
        <taxon>Alveolata</taxon>
        <taxon>Ciliophora</taxon>
        <taxon>Intramacronucleata</taxon>
        <taxon>Oligohymenophorea</taxon>
        <taxon>Peniculida</taxon>
        <taxon>Parameciidae</taxon>
        <taxon>Paramecium</taxon>
    </lineage>
</organism>
<accession>A0CZE5</accession>
<comment type="similarity">
    <text evidence="1">Belongs to the protein kinase superfamily. NEK Ser/Thr protein kinase family. NIMA subfamily.</text>
</comment>
<dbReference type="Proteomes" id="UP000000600">
    <property type="component" value="Unassembled WGS sequence"/>
</dbReference>
<evidence type="ECO:0000256" key="1">
    <source>
        <dbReference type="ARBA" id="ARBA00010886"/>
    </source>
</evidence>
<feature type="transmembrane region" description="Helical" evidence="11">
    <location>
        <begin position="108"/>
        <end position="130"/>
    </location>
</feature>
<keyword evidence="5 10" id="KW-0547">Nucleotide-binding</keyword>
<evidence type="ECO:0000256" key="10">
    <source>
        <dbReference type="PROSITE-ProRule" id="PRU10141"/>
    </source>
</evidence>
<evidence type="ECO:0000256" key="2">
    <source>
        <dbReference type="ARBA" id="ARBA00012513"/>
    </source>
</evidence>
<feature type="domain" description="Protein kinase" evidence="12">
    <location>
        <begin position="4"/>
        <end position="271"/>
    </location>
</feature>
<keyword evidence="7 10" id="KW-0067">ATP-binding</keyword>
<evidence type="ECO:0000259" key="12">
    <source>
        <dbReference type="PROSITE" id="PS50011"/>
    </source>
</evidence>
<keyword evidence="11" id="KW-1133">Transmembrane helix</keyword>
<dbReference type="HOGENOM" id="CLU_569212_0_0_1"/>
<comment type="catalytic activity">
    <reaction evidence="8">
        <text>L-threonyl-[protein] + ATP = O-phospho-L-threonyl-[protein] + ADP + H(+)</text>
        <dbReference type="Rhea" id="RHEA:46608"/>
        <dbReference type="Rhea" id="RHEA-COMP:11060"/>
        <dbReference type="Rhea" id="RHEA-COMP:11605"/>
        <dbReference type="ChEBI" id="CHEBI:15378"/>
        <dbReference type="ChEBI" id="CHEBI:30013"/>
        <dbReference type="ChEBI" id="CHEBI:30616"/>
        <dbReference type="ChEBI" id="CHEBI:61977"/>
        <dbReference type="ChEBI" id="CHEBI:456216"/>
        <dbReference type="EC" id="2.7.11.1"/>
    </reaction>
</comment>
<evidence type="ECO:0000256" key="7">
    <source>
        <dbReference type="ARBA" id="ARBA00022840"/>
    </source>
</evidence>